<organism evidence="1 2">
    <name type="scientific">Sphingobium indicum F2</name>
    <dbReference type="NCBI Taxonomy" id="1450518"/>
    <lineage>
        <taxon>Bacteria</taxon>
        <taxon>Pseudomonadati</taxon>
        <taxon>Pseudomonadota</taxon>
        <taxon>Alphaproteobacteria</taxon>
        <taxon>Sphingomonadales</taxon>
        <taxon>Sphingomonadaceae</taxon>
        <taxon>Sphingobium</taxon>
    </lineage>
</organism>
<accession>A0A8E0WVN1</accession>
<protein>
    <submittedName>
        <fullName evidence="1">Calpastatin</fullName>
    </submittedName>
</protein>
<dbReference type="Proteomes" id="UP000028135">
    <property type="component" value="Unassembled WGS sequence"/>
</dbReference>
<sequence>MPYDLERFVSAQTPVYARALGEITRGRKTSHWMWFIFPQITGLGRSAMAVRYAIASLDEARAYLAHPVLGPRLLACVTALQDLQTSDPEAVFGPVDAVKLRSSLTLFAEADPHQNLFDAALQRWFGGVKDPATLERLD</sequence>
<reference evidence="1 2" key="1">
    <citation type="submission" date="2014-05" db="EMBL/GenBank/DDBJ databases">
        <title>Genome Announcement of Sphingobium lucknowense F2.</title>
        <authorList>
            <person name="Lal R."/>
            <person name="Negi V."/>
            <person name="Lata P."/>
            <person name="Sangwan N."/>
            <person name="Gupta S.K."/>
            <person name="Rao D.L.N."/>
            <person name="Das S."/>
        </authorList>
    </citation>
    <scope>NUCLEOTIDE SEQUENCE [LARGE SCALE GENOMIC DNA]</scope>
    <source>
        <strain evidence="1 2">F2</strain>
    </source>
</reference>
<dbReference type="PIRSF" id="PIRSF008546">
    <property type="entry name" value="UCP008546"/>
    <property type="match status" value="1"/>
</dbReference>
<dbReference type="AlphaFoldDB" id="A0A8E0WVN1"/>
<dbReference type="RefSeq" id="WP_020820701.1">
    <property type="nucleotide sequence ID" value="NZ_JANF02000003.1"/>
</dbReference>
<comment type="caution">
    <text evidence="1">The sequence shown here is derived from an EMBL/GenBank/DDBJ whole genome shotgun (WGS) entry which is preliminary data.</text>
</comment>
<dbReference type="Gene3D" id="1.25.40.380">
    <property type="entry name" value="Protein of unknown function DUF1810"/>
    <property type="match status" value="1"/>
</dbReference>
<gene>
    <name evidence="1" type="ORF">AL00_01005</name>
</gene>
<evidence type="ECO:0000313" key="2">
    <source>
        <dbReference type="Proteomes" id="UP000028135"/>
    </source>
</evidence>
<name>A0A8E0WVN1_9SPHN</name>
<proteinExistence type="predicted"/>
<dbReference type="SUPFAM" id="SSF140736">
    <property type="entry name" value="Rv1873-like"/>
    <property type="match status" value="1"/>
</dbReference>
<dbReference type="Pfam" id="PF08837">
    <property type="entry name" value="DUF1810"/>
    <property type="match status" value="1"/>
</dbReference>
<dbReference type="InterPro" id="IPR014937">
    <property type="entry name" value="DUF1810"/>
</dbReference>
<evidence type="ECO:0000313" key="1">
    <source>
        <dbReference type="EMBL" id="KER38327.1"/>
    </source>
</evidence>
<dbReference type="InterPro" id="IPR036287">
    <property type="entry name" value="Rv1873-like_sf"/>
</dbReference>
<dbReference type="EMBL" id="JANF02000003">
    <property type="protein sequence ID" value="KER38327.1"/>
    <property type="molecule type" value="Genomic_DNA"/>
</dbReference>